<evidence type="ECO:0000259" key="2">
    <source>
        <dbReference type="Pfam" id="PF21034"/>
    </source>
</evidence>
<gene>
    <name evidence="3" type="ORF">OBBRIDRAFT_798469</name>
</gene>
<feature type="region of interest" description="Disordered" evidence="1">
    <location>
        <begin position="822"/>
        <end position="849"/>
    </location>
</feature>
<dbReference type="GO" id="GO:0005737">
    <property type="term" value="C:cytoplasm"/>
    <property type="evidence" value="ECO:0007669"/>
    <property type="project" value="TreeGrafter"/>
</dbReference>
<feature type="region of interest" description="Disordered" evidence="1">
    <location>
        <begin position="1145"/>
        <end position="1196"/>
    </location>
</feature>
<feature type="compositionally biased region" description="Low complexity" evidence="1">
    <location>
        <begin position="28"/>
        <end position="39"/>
    </location>
</feature>
<dbReference type="GO" id="GO:0042594">
    <property type="term" value="P:response to starvation"/>
    <property type="evidence" value="ECO:0007669"/>
    <property type="project" value="TreeGrafter"/>
</dbReference>
<dbReference type="EMBL" id="KV722605">
    <property type="protein sequence ID" value="OCH85153.1"/>
    <property type="molecule type" value="Genomic_DNA"/>
</dbReference>
<evidence type="ECO:0000313" key="4">
    <source>
        <dbReference type="Proteomes" id="UP000250043"/>
    </source>
</evidence>
<feature type="compositionally biased region" description="Polar residues" evidence="1">
    <location>
        <begin position="211"/>
        <end position="220"/>
    </location>
</feature>
<evidence type="ECO:0000313" key="3">
    <source>
        <dbReference type="EMBL" id="OCH85153.1"/>
    </source>
</evidence>
<name>A0A8E2DJV8_9APHY</name>
<dbReference type="GO" id="GO:0006914">
    <property type="term" value="P:autophagy"/>
    <property type="evidence" value="ECO:0007669"/>
    <property type="project" value="InterPro"/>
</dbReference>
<dbReference type="SUPFAM" id="SSF50969">
    <property type="entry name" value="YVTN repeat-like/Quinoprotein amine dehydrogenase"/>
    <property type="match status" value="1"/>
</dbReference>
<feature type="compositionally biased region" description="Low complexity" evidence="1">
    <location>
        <begin position="879"/>
        <end position="895"/>
    </location>
</feature>
<feature type="region of interest" description="Disordered" evidence="1">
    <location>
        <begin position="183"/>
        <end position="226"/>
    </location>
</feature>
<dbReference type="AlphaFoldDB" id="A0A8E2DJV8"/>
<organism evidence="3 4">
    <name type="scientific">Obba rivulosa</name>
    <dbReference type="NCBI Taxonomy" id="1052685"/>
    <lineage>
        <taxon>Eukaryota</taxon>
        <taxon>Fungi</taxon>
        <taxon>Dikarya</taxon>
        <taxon>Basidiomycota</taxon>
        <taxon>Agaricomycotina</taxon>
        <taxon>Agaricomycetes</taxon>
        <taxon>Polyporales</taxon>
        <taxon>Gelatoporiaceae</taxon>
        <taxon>Obba</taxon>
    </lineage>
</organism>
<dbReference type="Proteomes" id="UP000250043">
    <property type="component" value="Unassembled WGS sequence"/>
</dbReference>
<dbReference type="InterPro" id="IPR011044">
    <property type="entry name" value="Quino_amine_DH_bsu"/>
</dbReference>
<feature type="region of interest" description="Disordered" evidence="1">
    <location>
        <begin position="675"/>
        <end position="694"/>
    </location>
</feature>
<dbReference type="PANTHER" id="PTHR13268:SF0">
    <property type="entry name" value="BCAS3 MICROTUBULE ASSOCIATED CELL MIGRATION FACTOR"/>
    <property type="match status" value="1"/>
</dbReference>
<feature type="region of interest" description="Disordered" evidence="1">
    <location>
        <begin position="879"/>
        <end position="916"/>
    </location>
</feature>
<feature type="compositionally biased region" description="Polar residues" evidence="1">
    <location>
        <begin position="1172"/>
        <end position="1181"/>
    </location>
</feature>
<protein>
    <recommendedName>
        <fullName evidence="2">BCAS3 WD40 domain-containing protein</fullName>
    </recommendedName>
</protein>
<dbReference type="Pfam" id="PF21034">
    <property type="entry name" value="BCAS3_WD40"/>
    <property type="match status" value="1"/>
</dbReference>
<reference evidence="3 4" key="1">
    <citation type="submission" date="2016-07" db="EMBL/GenBank/DDBJ databases">
        <title>Draft genome of the white-rot fungus Obba rivulosa 3A-2.</title>
        <authorList>
            <consortium name="DOE Joint Genome Institute"/>
            <person name="Miettinen O."/>
            <person name="Riley R."/>
            <person name="Acob R."/>
            <person name="Barry K."/>
            <person name="Cullen D."/>
            <person name="De Vries R."/>
            <person name="Hainaut M."/>
            <person name="Hatakka A."/>
            <person name="Henrissat B."/>
            <person name="Hilden K."/>
            <person name="Kuo R."/>
            <person name="Labutti K."/>
            <person name="Lipzen A."/>
            <person name="Makela M.R."/>
            <person name="Sandor L."/>
            <person name="Spatafora J.W."/>
            <person name="Grigoriev I.V."/>
            <person name="Hibbett D.S."/>
        </authorList>
    </citation>
    <scope>NUCLEOTIDE SEQUENCE [LARGE SCALE GENOMIC DNA]</scope>
    <source>
        <strain evidence="3 4">3A-2</strain>
    </source>
</reference>
<feature type="compositionally biased region" description="Basic and acidic residues" evidence="1">
    <location>
        <begin position="55"/>
        <end position="64"/>
    </location>
</feature>
<dbReference type="InterPro" id="IPR045142">
    <property type="entry name" value="BCAS3-like"/>
</dbReference>
<dbReference type="PANTHER" id="PTHR13268">
    <property type="entry name" value="BREAST CARCINOMA AMPLIFIED SEQUENCE 3"/>
    <property type="match status" value="1"/>
</dbReference>
<sequence length="1242" mass="135026">MPAKSKRNAPPRSRVTNNAHIYPDSVTPQSDDAPSAPSSFDDRPAIGPGPWFRQDITRDPDVVRDGVANIRLHEESPQRRETMFDGGQQDEGESVLGDITATAPHEAPSSKPSAGSVIQAKETHTESPVGHVRGPVLSRELTTLETFSRALRNYVPSSIPIPSAAPTPPRVSRPLSFGSFLSPSATQMTHQHDGEVGDKHRRRASEDVSSRRMSWATQGSPDLGGNNPIFSLDEEVMEDDLHHDARFTSRYPVEEPLEPIAWAGWDNLTIDGRSRRLLFLGFHTGLQVWDCTNLGSVFELLNLTGPQWATVEMAGILPHPHTSTDDLFGEMRPLIGILSTDGGRSEFRAYSLRTHEVVKTISFPALCSFSVSEHFIVLSESHPPALHILSSSTFVNLYSIHSSSLVPFAYPLPSLVTNNHNVSTLDLERDSSATNHHYRKCIPQPIYAISNRLLAFASPVLSDHSLSSASVQERSIPLHTDADGTVKTGLVVSQADIGNAAVKLGGTVLSGMKSLGGMAISAARAGVSAAVSGESAKADGTSTGLSRMLFSRSAPTGGAALEACQFETGMGARRRSDVVLPEKENRQSSPFPIAPPVSPGCNVTVLDLQPLILSHSTMGKPIKVTDFIVSKSESISRIHFSGNGTSVAISMKDGRVTRIFNLRPLSEAVRSSLHKYAPSSDDGTSALREPPGLGERRQLDSTVLLQSDRPWHVYNLRRGRTSAVVDALDWANDGRWFALTTRKRTVHVFAINPYGGQPDHASHLVGKVVNTAELQPLGIDVSPLVRLRLSATMEQYSAPVAITFIRSSESFMPSTLLPATTVHYSTPSSPSSHSPNHSKPVSPAQRAQRPVNHQDMLVFDPADGTLSLHRVFVERNKAEPSAPLSSSVPSSFGASKQMGSSPRKPSGLTQMMEKSSEITGRETVVATWQLGRSQHWPEVHHVLSHGTSTALRTRVASRPDWLSQVELSICSASPRILPRPIYLSHQFSFHAFGEDYHALLRSYNFDIPSTKIEVRKEVEASAYSTGLGELFVQELSSPRDSGHAPSSFDEPIASALAAELRPLNPSPPVLPMLPNGTPGSTSRSFKNPVPIRSVAAGITDGMSESLIRLRREIGKVRSPRLAAYPDNELSTSVPLEFDEDDEEFSIDHLQPGGPEEQVMSRSTSRGEGDSAASVSTPSTNLDPLPVDEDGCDVWQGWDPEDQLAVEDAERFDDITVGFMDEEQETLREVGKKVKQRKTLPKK</sequence>
<dbReference type="InterPro" id="IPR048382">
    <property type="entry name" value="BCAS3_WD40"/>
</dbReference>
<accession>A0A8E2DJV8</accession>
<feature type="compositionally biased region" description="Basic and acidic residues" evidence="1">
    <location>
        <begin position="190"/>
        <end position="210"/>
    </location>
</feature>
<feature type="domain" description="BCAS3 WD40" evidence="2">
    <location>
        <begin position="711"/>
        <end position="771"/>
    </location>
</feature>
<proteinExistence type="predicted"/>
<feature type="region of interest" description="Disordered" evidence="1">
    <location>
        <begin position="1067"/>
        <end position="1087"/>
    </location>
</feature>
<evidence type="ECO:0000256" key="1">
    <source>
        <dbReference type="SAM" id="MobiDB-lite"/>
    </source>
</evidence>
<keyword evidence="4" id="KW-1185">Reference proteome</keyword>
<feature type="region of interest" description="Disordered" evidence="1">
    <location>
        <begin position="1"/>
        <end position="92"/>
    </location>
</feature>
<feature type="compositionally biased region" description="Basic and acidic residues" evidence="1">
    <location>
        <begin position="71"/>
        <end position="83"/>
    </location>
</feature>
<dbReference type="OrthoDB" id="25778at2759"/>
<feature type="compositionally biased region" description="Low complexity" evidence="1">
    <location>
        <begin position="823"/>
        <end position="843"/>
    </location>
</feature>